<keyword evidence="2" id="KW-1185">Reference proteome</keyword>
<name>A0A1J8QBY6_9AGAM</name>
<dbReference type="AlphaFoldDB" id="A0A1J8QBY6"/>
<dbReference type="EMBL" id="LVVM01001996">
    <property type="protein sequence ID" value="OJA17475.1"/>
    <property type="molecule type" value="Genomic_DNA"/>
</dbReference>
<accession>A0A1J8QBY6</accession>
<comment type="caution">
    <text evidence="1">The sequence shown here is derived from an EMBL/GenBank/DDBJ whole genome shotgun (WGS) entry which is preliminary data.</text>
</comment>
<dbReference type="OrthoDB" id="544685at2759"/>
<dbReference type="STRING" id="180088.A0A1J8QBY6"/>
<organism evidence="1 2">
    <name type="scientific">Rhizopogon vesiculosus</name>
    <dbReference type="NCBI Taxonomy" id="180088"/>
    <lineage>
        <taxon>Eukaryota</taxon>
        <taxon>Fungi</taxon>
        <taxon>Dikarya</taxon>
        <taxon>Basidiomycota</taxon>
        <taxon>Agaricomycotina</taxon>
        <taxon>Agaricomycetes</taxon>
        <taxon>Agaricomycetidae</taxon>
        <taxon>Boletales</taxon>
        <taxon>Suillineae</taxon>
        <taxon>Rhizopogonaceae</taxon>
        <taxon>Rhizopogon</taxon>
    </lineage>
</organism>
<dbReference type="Proteomes" id="UP000183567">
    <property type="component" value="Unassembled WGS sequence"/>
</dbReference>
<evidence type="ECO:0000313" key="1">
    <source>
        <dbReference type="EMBL" id="OJA17475.1"/>
    </source>
</evidence>
<reference evidence="1 2" key="1">
    <citation type="submission" date="2016-03" db="EMBL/GenBank/DDBJ databases">
        <title>Comparative genomics of the ectomycorrhizal sister species Rhizopogon vinicolor and Rhizopogon vesiculosus (Basidiomycota: Boletales) reveals a divergence of the mating type B locus.</title>
        <authorList>
            <person name="Mujic A.B."/>
            <person name="Kuo A."/>
            <person name="Tritt A."/>
            <person name="Lipzen A."/>
            <person name="Chen C."/>
            <person name="Johnson J."/>
            <person name="Sharma A."/>
            <person name="Barry K."/>
            <person name="Grigoriev I.V."/>
            <person name="Spatafora J.W."/>
        </authorList>
    </citation>
    <scope>NUCLEOTIDE SEQUENCE [LARGE SCALE GENOMIC DNA]</scope>
    <source>
        <strain evidence="1 2">AM-OR11-056</strain>
    </source>
</reference>
<evidence type="ECO:0000313" key="2">
    <source>
        <dbReference type="Proteomes" id="UP000183567"/>
    </source>
</evidence>
<sequence>MAHPSLLSVVHDVLEHIAYNTVTAQLGAILNTTHHLNHALMKEHTALTSSTNQSTSASMSLSYLVRGGNRAIYPDTSPPNINPAKIAEWGRNLGMEAFVDGSITVLAGKVLVLDIDHNDHVAVKMSFANSNNNTGNTSAAPELDAFLVREVTRWIHAAKCASGIDMISGHSKEDPAIEAARRSREIQQHFRYLMMLVAGNSRKNKCSGRQLWYTVFKEAIRSMLRSFGGRA</sequence>
<gene>
    <name evidence="1" type="ORF">AZE42_03909</name>
</gene>
<proteinExistence type="predicted"/>
<protein>
    <submittedName>
        <fullName evidence="1">Uncharacterized protein</fullName>
    </submittedName>
</protein>